<proteinExistence type="predicted"/>
<feature type="region of interest" description="Disordered" evidence="2">
    <location>
        <begin position="250"/>
        <end position="275"/>
    </location>
</feature>
<sequence>MNEASSPSEAQGRPVLNTQKPFGRTRPTNNQLLYKAYLRWEHYSHQLHGDPKLPAETEACASVTSAFLQVMSILFEVESLRVREPRNILQILSTNTRRTKVVELTSGTHRVPDELKKHSLSDGVGGQYSTNLDRNRYGADDQYLSTVIRYDLEYLRLCPCLVDVEIIDAKNGSGTILVSAGPEYCLCNRDAAQVNAAAPGRPPHGASVVPGWNSAEAKAVAPQQPPAPAVGAGGGVATLPAVRPGTADTGLVCNTTAGPPAAQQPAMPGSAGKSDGSNLFDALLLAASGGRDKKQPGVAQPAEGAAGEEAQVSSKPVEWPTVPPGSKRQRSRLHQTPGSAPAGATPEELSPHPEAEAPARMPRGSKRAASGQPGATEGPPQPQASKEHSGENRVPEQTPLTEAGDLGSLSAIEAGVGRAGVFHNVGPAAKATPDAADVELRRLQQEVRNLKAGNKRVEATLEESRARELAAAANAEAMRAQLDALLSPGSGALEGAPSSATSAEKKVLGQATWEESKERHAQRSAVQLPRIVHTLRVEVQRLQVKIQEAEARASASQRIAEEAQRELQAVLAASNSPVAGQARQAIDAEKAILRQQLMEAQAALQSVKAEKQALEECLSATASAQRHTPPSAQPAPVTPQPHRSSNPSSAKLSEGTEKKPLVSSPGEGGASALLTLSSQDAQHATPSGMPLQGFASQADPAAQSAPIPMNGASQPMYQVPGLSEPGAAMSMPLQVGLPGAVADNYQAALAMATPEQIQQAVMALAQAASASAGGQLKPDDLQALFGPQWATLVAMPGGAISLPPDQLQQLAASEAPHALAQLVAHAPGSQPALAPPATAATQPEVSQAQPAVSGVQMTDGSAAGLQQKPQEQAPSAEFDISQVLNLSGGSLPTSA</sequence>
<dbReference type="EMBL" id="CAXHTA020000005">
    <property type="protein sequence ID" value="CAL5221581.1"/>
    <property type="molecule type" value="Genomic_DNA"/>
</dbReference>
<feature type="compositionally biased region" description="Low complexity" evidence="2">
    <location>
        <begin position="695"/>
        <end position="706"/>
    </location>
</feature>
<feature type="region of interest" description="Disordered" evidence="2">
    <location>
        <begin position="1"/>
        <end position="27"/>
    </location>
</feature>
<feature type="region of interest" description="Disordered" evidence="2">
    <location>
        <begin position="829"/>
        <end position="895"/>
    </location>
</feature>
<evidence type="ECO:0000313" key="3">
    <source>
        <dbReference type="EMBL" id="CAL5221581.1"/>
    </source>
</evidence>
<evidence type="ECO:0000256" key="1">
    <source>
        <dbReference type="SAM" id="Coils"/>
    </source>
</evidence>
<gene>
    <name evidence="3" type="primary">g3799</name>
    <name evidence="3" type="ORF">VP750_LOCUS3240</name>
</gene>
<evidence type="ECO:0000256" key="2">
    <source>
        <dbReference type="SAM" id="MobiDB-lite"/>
    </source>
</evidence>
<name>A0ABP1FNQ9_9CHLO</name>
<feature type="compositionally biased region" description="Polar residues" evidence="2">
    <location>
        <begin position="16"/>
        <end position="27"/>
    </location>
</feature>
<feature type="compositionally biased region" description="Polar residues" evidence="2">
    <location>
        <begin position="641"/>
        <end position="651"/>
    </location>
</feature>
<feature type="region of interest" description="Disordered" evidence="2">
    <location>
        <begin position="619"/>
        <end position="718"/>
    </location>
</feature>
<protein>
    <submittedName>
        <fullName evidence="3">G3799 protein</fullName>
    </submittedName>
</protein>
<feature type="compositionally biased region" description="Low complexity" evidence="2">
    <location>
        <begin position="830"/>
        <end position="843"/>
    </location>
</feature>
<dbReference type="Proteomes" id="UP001497392">
    <property type="component" value="Unassembled WGS sequence"/>
</dbReference>
<feature type="compositionally biased region" description="Polar residues" evidence="2">
    <location>
        <begin position="882"/>
        <end position="895"/>
    </location>
</feature>
<keyword evidence="4" id="KW-1185">Reference proteome</keyword>
<feature type="compositionally biased region" description="Polar residues" evidence="2">
    <location>
        <begin position="620"/>
        <end position="630"/>
    </location>
</feature>
<feature type="compositionally biased region" description="Basic and acidic residues" evidence="2">
    <location>
        <begin position="385"/>
        <end position="394"/>
    </location>
</feature>
<feature type="region of interest" description="Disordered" evidence="2">
    <location>
        <begin position="290"/>
        <end position="408"/>
    </location>
</feature>
<feature type="compositionally biased region" description="Low complexity" evidence="2">
    <location>
        <begin position="257"/>
        <end position="272"/>
    </location>
</feature>
<keyword evidence="1" id="KW-0175">Coiled coil</keyword>
<feature type="compositionally biased region" description="Polar residues" evidence="2">
    <location>
        <begin position="674"/>
        <end position="685"/>
    </location>
</feature>
<feature type="compositionally biased region" description="Low complexity" evidence="2">
    <location>
        <begin position="296"/>
        <end position="312"/>
    </location>
</feature>
<reference evidence="3 4" key="1">
    <citation type="submission" date="2024-06" db="EMBL/GenBank/DDBJ databases">
        <authorList>
            <person name="Kraege A."/>
            <person name="Thomma B."/>
        </authorList>
    </citation>
    <scope>NUCLEOTIDE SEQUENCE [LARGE SCALE GENOMIC DNA]</scope>
</reference>
<accession>A0ABP1FNQ9</accession>
<organism evidence="3 4">
    <name type="scientific">Coccomyxa viridis</name>
    <dbReference type="NCBI Taxonomy" id="1274662"/>
    <lineage>
        <taxon>Eukaryota</taxon>
        <taxon>Viridiplantae</taxon>
        <taxon>Chlorophyta</taxon>
        <taxon>core chlorophytes</taxon>
        <taxon>Trebouxiophyceae</taxon>
        <taxon>Trebouxiophyceae incertae sedis</taxon>
        <taxon>Coccomyxaceae</taxon>
        <taxon>Coccomyxa</taxon>
    </lineage>
</organism>
<feature type="coiled-coil region" evidence="1">
    <location>
        <begin position="532"/>
        <end position="617"/>
    </location>
</feature>
<feature type="compositionally biased region" description="Polar residues" evidence="2">
    <location>
        <begin position="844"/>
        <end position="859"/>
    </location>
</feature>
<evidence type="ECO:0000313" key="4">
    <source>
        <dbReference type="Proteomes" id="UP001497392"/>
    </source>
</evidence>
<comment type="caution">
    <text evidence="3">The sequence shown here is derived from an EMBL/GenBank/DDBJ whole genome shotgun (WGS) entry which is preliminary data.</text>
</comment>
<feature type="coiled-coil region" evidence="1">
    <location>
        <begin position="440"/>
        <end position="467"/>
    </location>
</feature>